<protein>
    <submittedName>
        <fullName evidence="2">Uncharacterized protein</fullName>
    </submittedName>
</protein>
<evidence type="ECO:0000313" key="2">
    <source>
        <dbReference type="EMBL" id="OPC80981.1"/>
    </source>
</evidence>
<organism evidence="2 3">
    <name type="scientific">Embleya scabrispora</name>
    <dbReference type="NCBI Taxonomy" id="159449"/>
    <lineage>
        <taxon>Bacteria</taxon>
        <taxon>Bacillati</taxon>
        <taxon>Actinomycetota</taxon>
        <taxon>Actinomycetes</taxon>
        <taxon>Kitasatosporales</taxon>
        <taxon>Streptomycetaceae</taxon>
        <taxon>Embleya</taxon>
    </lineage>
</organism>
<evidence type="ECO:0000256" key="1">
    <source>
        <dbReference type="SAM" id="MobiDB-lite"/>
    </source>
</evidence>
<feature type="region of interest" description="Disordered" evidence="1">
    <location>
        <begin position="1"/>
        <end position="20"/>
    </location>
</feature>
<dbReference type="EMBL" id="MWQN01000001">
    <property type="protein sequence ID" value="OPC80981.1"/>
    <property type="molecule type" value="Genomic_DNA"/>
</dbReference>
<dbReference type="Proteomes" id="UP000190037">
    <property type="component" value="Unassembled WGS sequence"/>
</dbReference>
<sequence>MVDGTTESGLPRRPPQANLLPGAAAEEFGLDRELSVSREPEEVRGRLERFAVGRELARLEESEPLLPPNPMTAASPLASSPVRAPAPPAPPQPRTATPATPVPPTTAPVPPAPSVLPAPPPGALSPLPAGWDEPWGDGWRSFRPGRP</sequence>
<comment type="caution">
    <text evidence="2">The sequence shown here is derived from an EMBL/GenBank/DDBJ whole genome shotgun (WGS) entry which is preliminary data.</text>
</comment>
<accession>A0A1T3NWD4</accession>
<name>A0A1T3NWD4_9ACTN</name>
<evidence type="ECO:0000313" key="3">
    <source>
        <dbReference type="Proteomes" id="UP000190037"/>
    </source>
</evidence>
<feature type="compositionally biased region" description="Pro residues" evidence="1">
    <location>
        <begin position="100"/>
        <end position="123"/>
    </location>
</feature>
<gene>
    <name evidence="2" type="ORF">B4N89_08500</name>
</gene>
<feature type="compositionally biased region" description="Pro residues" evidence="1">
    <location>
        <begin position="84"/>
        <end position="93"/>
    </location>
</feature>
<feature type="compositionally biased region" description="Low complexity" evidence="1">
    <location>
        <begin position="73"/>
        <end position="83"/>
    </location>
</feature>
<reference evidence="2 3" key="1">
    <citation type="submission" date="2017-03" db="EMBL/GenBank/DDBJ databases">
        <title>Draft genome sequence of Streptomyces scabrisporus NF3, endophyte isolated from Amphipterygium adstringens.</title>
        <authorList>
            <person name="Vazquez M."/>
            <person name="Ceapa C.D."/>
            <person name="Rodriguez Luna D."/>
            <person name="Sanchez Esquivel S."/>
        </authorList>
    </citation>
    <scope>NUCLEOTIDE SEQUENCE [LARGE SCALE GENOMIC DNA]</scope>
    <source>
        <strain evidence="2 3">NF3</strain>
    </source>
</reference>
<proteinExistence type="predicted"/>
<keyword evidence="3" id="KW-1185">Reference proteome</keyword>
<feature type="region of interest" description="Disordered" evidence="1">
    <location>
        <begin position="59"/>
        <end position="147"/>
    </location>
</feature>
<dbReference type="AlphaFoldDB" id="A0A1T3NWD4"/>